<reference evidence="4 5" key="1">
    <citation type="journal article" date="2003" name="J. Mol. Biol.">
        <title>Genome of Xanthomonas oryzae bacteriophage Xp10: an odd T-odd phage.</title>
        <authorList>
            <person name="Yuzenkova J."/>
            <person name="Nechaev S."/>
            <person name="Berlin J."/>
            <person name="Rogulja D."/>
            <person name="Kuznedelov K."/>
            <person name="Inman R."/>
            <person name="Mushegian A."/>
            <person name="Severinov K."/>
        </authorList>
    </citation>
    <scope>NUCLEOTIDE SEQUENCE</scope>
</reference>
<dbReference type="InterPro" id="IPR003615">
    <property type="entry name" value="HNH_nuc"/>
</dbReference>
<dbReference type="SMART" id="SM00507">
    <property type="entry name" value="HNHc"/>
    <property type="match status" value="1"/>
</dbReference>
<protein>
    <submittedName>
        <fullName evidence="4">59R</fullName>
    </submittedName>
</protein>
<sequence>MANRPKLKQLKHIHELDSVPQRLNRVDPGHWSGGKKLVPADLSYSSSKWRKLRSLFLKQNPLCAYCLEDDKTVPATVVDHIQPHRGDADLFWDQANLQPLCQHCHSGTKQKEEREAGHY</sequence>
<evidence type="ECO:0000259" key="3">
    <source>
        <dbReference type="SMART" id="SM00507"/>
    </source>
</evidence>
<organism evidence="4 5">
    <name type="scientific">Xanthomonas phage Xp10</name>
    <dbReference type="NCBI Taxonomy" id="2907956"/>
    <lineage>
        <taxon>Viruses</taxon>
        <taxon>Duplodnaviria</taxon>
        <taxon>Heunggongvirae</taxon>
        <taxon>Uroviricota</taxon>
        <taxon>Caudoviricetes</taxon>
        <taxon>Xipdecavirus</taxon>
        <taxon>Xipdecavirus Xp10</taxon>
    </lineage>
</organism>
<dbReference type="EMBL" id="AY299121">
    <property type="protein sequence ID" value="AAP58727.1"/>
    <property type="molecule type" value="Genomic_DNA"/>
</dbReference>
<dbReference type="GO" id="GO:0008270">
    <property type="term" value="F:zinc ion binding"/>
    <property type="evidence" value="ECO:0007669"/>
    <property type="project" value="InterPro"/>
</dbReference>
<dbReference type="GO" id="GO:0004519">
    <property type="term" value="F:endonuclease activity"/>
    <property type="evidence" value="ECO:0007669"/>
    <property type="project" value="InterPro"/>
</dbReference>
<dbReference type="RefSeq" id="NP_859007.1">
    <property type="nucleotide sequence ID" value="NC_004902.1"/>
</dbReference>
<dbReference type="PANTHER" id="PTHR41286">
    <property type="entry name" value="HNH NUCLEASE YAJD-RELATED"/>
    <property type="match status" value="1"/>
</dbReference>
<dbReference type="PANTHER" id="PTHR41286:SF1">
    <property type="entry name" value="HNH NUCLEASE YAJD-RELATED"/>
    <property type="match status" value="1"/>
</dbReference>
<keyword evidence="2" id="KW-0378">Hydrolase</keyword>
<dbReference type="GO" id="GO:0003676">
    <property type="term" value="F:nucleic acid binding"/>
    <property type="evidence" value="ECO:0007669"/>
    <property type="project" value="InterPro"/>
</dbReference>
<dbReference type="Pfam" id="PF01844">
    <property type="entry name" value="HNH"/>
    <property type="match status" value="1"/>
</dbReference>
<dbReference type="KEGG" id="vg:2648404"/>
<dbReference type="GO" id="GO:0016787">
    <property type="term" value="F:hydrolase activity"/>
    <property type="evidence" value="ECO:0007669"/>
    <property type="project" value="UniProtKB-KW"/>
</dbReference>
<dbReference type="Gene3D" id="1.10.30.50">
    <property type="match status" value="1"/>
</dbReference>
<evidence type="ECO:0000313" key="5">
    <source>
        <dbReference type="Proteomes" id="UP000001774"/>
    </source>
</evidence>
<proteinExistence type="predicted"/>
<keyword evidence="1" id="KW-0540">Nuclease</keyword>
<accession>Q7Y5F7</accession>
<evidence type="ECO:0000313" key="4">
    <source>
        <dbReference type="EMBL" id="AAP58727.1"/>
    </source>
</evidence>
<keyword evidence="5" id="KW-1185">Reference proteome</keyword>
<dbReference type="InterPro" id="IPR002711">
    <property type="entry name" value="HNH"/>
</dbReference>
<dbReference type="CDD" id="cd00085">
    <property type="entry name" value="HNHc"/>
    <property type="match status" value="1"/>
</dbReference>
<name>Q7Y5F7_9CAUD</name>
<dbReference type="GeneID" id="2648404"/>
<feature type="domain" description="HNH nuclease" evidence="3">
    <location>
        <begin position="51"/>
        <end position="106"/>
    </location>
</feature>
<dbReference type="Proteomes" id="UP000001774">
    <property type="component" value="Segment"/>
</dbReference>
<evidence type="ECO:0000256" key="2">
    <source>
        <dbReference type="ARBA" id="ARBA00022801"/>
    </source>
</evidence>
<evidence type="ECO:0000256" key="1">
    <source>
        <dbReference type="ARBA" id="ARBA00022722"/>
    </source>
</evidence>